<dbReference type="PANTHER" id="PTHR48103">
    <property type="entry name" value="MIDASIN-RELATED"/>
    <property type="match status" value="1"/>
</dbReference>
<dbReference type="GO" id="GO:0005524">
    <property type="term" value="F:ATP binding"/>
    <property type="evidence" value="ECO:0007669"/>
    <property type="project" value="UniProtKB-KW"/>
</dbReference>
<dbReference type="InterPro" id="IPR002035">
    <property type="entry name" value="VWF_A"/>
</dbReference>
<feature type="region of interest" description="Disordered" evidence="10">
    <location>
        <begin position="4672"/>
        <end position="5302"/>
    </location>
</feature>
<feature type="compositionally biased region" description="Acidic residues" evidence="10">
    <location>
        <begin position="5266"/>
        <end position="5275"/>
    </location>
</feature>
<dbReference type="Pfam" id="PF17865">
    <property type="entry name" value="AAA_lid_5"/>
    <property type="match status" value="1"/>
</dbReference>
<dbReference type="GO" id="GO:0016887">
    <property type="term" value="F:ATP hydrolysis activity"/>
    <property type="evidence" value="ECO:0007669"/>
    <property type="project" value="InterPro"/>
</dbReference>
<evidence type="ECO:0000256" key="5">
    <source>
        <dbReference type="ARBA" id="ARBA00022741"/>
    </source>
</evidence>
<evidence type="ECO:0000256" key="3">
    <source>
        <dbReference type="ARBA" id="ARBA00007188"/>
    </source>
</evidence>
<dbReference type="InterPro" id="IPR011704">
    <property type="entry name" value="ATPase_dyneun-rel_AAA"/>
</dbReference>
<dbReference type="InterPro" id="IPR040848">
    <property type="entry name" value="AAA_lid_7"/>
</dbReference>
<feature type="compositionally biased region" description="Acidic residues" evidence="10">
    <location>
        <begin position="4734"/>
        <end position="4771"/>
    </location>
</feature>
<protein>
    <recommendedName>
        <fullName evidence="4 9">Midasin</fullName>
    </recommendedName>
</protein>
<dbReference type="GO" id="GO:0030687">
    <property type="term" value="C:preribosome, large subunit precursor"/>
    <property type="evidence" value="ECO:0007669"/>
    <property type="project" value="TreeGrafter"/>
</dbReference>
<dbReference type="PANTHER" id="PTHR48103:SF2">
    <property type="entry name" value="MIDASIN"/>
    <property type="match status" value="1"/>
</dbReference>
<feature type="compositionally biased region" description="Basic and acidic residues" evidence="10">
    <location>
        <begin position="808"/>
        <end position="818"/>
    </location>
</feature>
<dbReference type="SMART" id="SM00382">
    <property type="entry name" value="AAA"/>
    <property type="match status" value="5"/>
</dbReference>
<dbReference type="Pfam" id="PF07728">
    <property type="entry name" value="AAA_5"/>
    <property type="match status" value="8"/>
</dbReference>
<evidence type="ECO:0000256" key="1">
    <source>
        <dbReference type="ARBA" id="ARBA00004604"/>
    </source>
</evidence>
<gene>
    <name evidence="12" type="primary">MDN1_2</name>
    <name evidence="12" type="ORF">IWQ60_008268</name>
</gene>
<feature type="compositionally biased region" description="Low complexity" evidence="10">
    <location>
        <begin position="4895"/>
        <end position="4908"/>
    </location>
</feature>
<dbReference type="PROSITE" id="PS00675">
    <property type="entry name" value="SIGMA54_INTERACT_1"/>
    <property type="match status" value="1"/>
</dbReference>
<dbReference type="PROSITE" id="PS50234">
    <property type="entry name" value="VWFA"/>
    <property type="match status" value="1"/>
</dbReference>
<feature type="compositionally biased region" description="Acidic residues" evidence="10">
    <location>
        <begin position="5076"/>
        <end position="5085"/>
    </location>
</feature>
<dbReference type="OrthoDB" id="5186at2759"/>
<evidence type="ECO:0000256" key="7">
    <source>
        <dbReference type="ARBA" id="ARBA00023186"/>
    </source>
</evidence>
<feature type="compositionally biased region" description="Acidic residues" evidence="10">
    <location>
        <begin position="4948"/>
        <end position="4963"/>
    </location>
</feature>
<accession>A0A9W8DS17</accession>
<dbReference type="SUPFAM" id="SSF52540">
    <property type="entry name" value="P-loop containing nucleoside triphosphate hydrolases"/>
    <property type="match status" value="6"/>
</dbReference>
<comment type="function">
    <text evidence="9">Nuclear chaperone required for maturation and nuclear export of pre-60S ribosome subunits.</text>
</comment>
<feature type="compositionally biased region" description="Acidic residues" evidence="10">
    <location>
        <begin position="4909"/>
        <end position="4932"/>
    </location>
</feature>
<dbReference type="GO" id="GO:0005730">
    <property type="term" value="C:nucleolus"/>
    <property type="evidence" value="ECO:0007669"/>
    <property type="project" value="UniProtKB-SubCell"/>
</dbReference>
<dbReference type="PIRSF" id="PIRSF010340">
    <property type="entry name" value="Midasin"/>
    <property type="match status" value="1"/>
</dbReference>
<feature type="compositionally biased region" description="Low complexity" evidence="10">
    <location>
        <begin position="5086"/>
        <end position="5099"/>
    </location>
</feature>
<feature type="compositionally biased region" description="Acidic residues" evidence="10">
    <location>
        <begin position="4673"/>
        <end position="4688"/>
    </location>
</feature>
<organism evidence="12 13">
    <name type="scientific">Tieghemiomyces parasiticus</name>
    <dbReference type="NCBI Taxonomy" id="78921"/>
    <lineage>
        <taxon>Eukaryota</taxon>
        <taxon>Fungi</taxon>
        <taxon>Fungi incertae sedis</taxon>
        <taxon>Zoopagomycota</taxon>
        <taxon>Kickxellomycotina</taxon>
        <taxon>Dimargaritomycetes</taxon>
        <taxon>Dimargaritales</taxon>
        <taxon>Dimargaritaceae</taxon>
        <taxon>Tieghemiomyces</taxon>
    </lineage>
</organism>
<evidence type="ECO:0000256" key="9">
    <source>
        <dbReference type="PIRNR" id="PIRNR010340"/>
    </source>
</evidence>
<dbReference type="FunFam" id="3.40.50.300:FF:000582">
    <property type="entry name" value="Midasin"/>
    <property type="match status" value="1"/>
</dbReference>
<dbReference type="InterPro" id="IPR041190">
    <property type="entry name" value="Midasin_AAA_lid_5"/>
</dbReference>
<feature type="region of interest" description="Disordered" evidence="10">
    <location>
        <begin position="5317"/>
        <end position="5341"/>
    </location>
</feature>
<feature type="compositionally biased region" description="Acidic residues" evidence="10">
    <location>
        <begin position="4790"/>
        <end position="4801"/>
    </location>
</feature>
<feature type="compositionally biased region" description="Polar residues" evidence="10">
    <location>
        <begin position="5132"/>
        <end position="5145"/>
    </location>
</feature>
<name>A0A9W8DS17_9FUNG</name>
<keyword evidence="8 9" id="KW-0539">Nucleus</keyword>
<feature type="compositionally biased region" description="Acidic residues" evidence="10">
    <location>
        <begin position="5044"/>
        <end position="5059"/>
    </location>
</feature>
<proteinExistence type="inferred from homology"/>
<dbReference type="GO" id="GO:0000055">
    <property type="term" value="P:ribosomal large subunit export from nucleus"/>
    <property type="evidence" value="ECO:0007669"/>
    <property type="project" value="TreeGrafter"/>
</dbReference>
<evidence type="ECO:0000256" key="6">
    <source>
        <dbReference type="ARBA" id="ARBA00022840"/>
    </source>
</evidence>
<feature type="compositionally biased region" description="Basic and acidic residues" evidence="10">
    <location>
        <begin position="5199"/>
        <end position="5211"/>
    </location>
</feature>
<dbReference type="InterPro" id="IPR025662">
    <property type="entry name" value="Sigma_54_int_dom_ATP-bd_1"/>
</dbReference>
<feature type="compositionally biased region" description="Low complexity" evidence="10">
    <location>
        <begin position="5232"/>
        <end position="5246"/>
    </location>
</feature>
<evidence type="ECO:0000256" key="10">
    <source>
        <dbReference type="SAM" id="MobiDB-lite"/>
    </source>
</evidence>
<dbReference type="InterPro" id="IPR003593">
    <property type="entry name" value="AAA+_ATPase"/>
</dbReference>
<feature type="compositionally biased region" description="Basic and acidic residues" evidence="10">
    <location>
        <begin position="2993"/>
        <end position="3015"/>
    </location>
</feature>
<dbReference type="Proteomes" id="UP001150569">
    <property type="component" value="Unassembled WGS sequence"/>
</dbReference>
<evidence type="ECO:0000259" key="11">
    <source>
        <dbReference type="PROSITE" id="PS50234"/>
    </source>
</evidence>
<keyword evidence="13" id="KW-1185">Reference proteome</keyword>
<dbReference type="Gene3D" id="3.40.50.300">
    <property type="entry name" value="P-loop containing nucleotide triphosphate hydrolases"/>
    <property type="match status" value="6"/>
</dbReference>
<feature type="region of interest" description="Disordered" evidence="10">
    <location>
        <begin position="2993"/>
        <end position="3018"/>
    </location>
</feature>
<keyword evidence="7 9" id="KW-0143">Chaperone</keyword>
<dbReference type="InterPro" id="IPR012099">
    <property type="entry name" value="Midasin"/>
</dbReference>
<feature type="compositionally biased region" description="Low complexity" evidence="10">
    <location>
        <begin position="5034"/>
        <end position="5043"/>
    </location>
</feature>
<feature type="compositionally biased region" description="Basic and acidic residues" evidence="10">
    <location>
        <begin position="4829"/>
        <end position="4842"/>
    </location>
</feature>
<dbReference type="GO" id="GO:0005654">
    <property type="term" value="C:nucleoplasm"/>
    <property type="evidence" value="ECO:0007669"/>
    <property type="project" value="UniProtKB-SubCell"/>
</dbReference>
<dbReference type="InterPro" id="IPR036465">
    <property type="entry name" value="vWFA_dom_sf"/>
</dbReference>
<comment type="subcellular location">
    <subcellularLocation>
        <location evidence="1">Nucleus</location>
        <location evidence="1">Nucleolus</location>
    </subcellularLocation>
    <subcellularLocation>
        <location evidence="2">Nucleus</location>
        <location evidence="2">Nucleoplasm</location>
    </subcellularLocation>
</comment>
<dbReference type="GO" id="GO:0000027">
    <property type="term" value="P:ribosomal large subunit assembly"/>
    <property type="evidence" value="ECO:0007669"/>
    <property type="project" value="InterPro"/>
</dbReference>
<comment type="similarity">
    <text evidence="3 9">Belongs to the midasin family.</text>
</comment>
<feature type="compositionally biased region" description="Basic and acidic residues" evidence="10">
    <location>
        <begin position="5276"/>
        <end position="5290"/>
    </location>
</feature>
<dbReference type="EMBL" id="JANBPT010000605">
    <property type="protein sequence ID" value="KAJ1915953.1"/>
    <property type="molecule type" value="Genomic_DNA"/>
</dbReference>
<dbReference type="FunFam" id="3.40.50.300:FF:000142">
    <property type="entry name" value="Midasin"/>
    <property type="match status" value="1"/>
</dbReference>
<feature type="domain" description="VWFA" evidence="11">
    <location>
        <begin position="5456"/>
        <end position="5658"/>
    </location>
</feature>
<feature type="compositionally biased region" description="Acidic residues" evidence="10">
    <location>
        <begin position="5325"/>
        <end position="5334"/>
    </location>
</feature>
<dbReference type="FunFam" id="3.40.50.300:FF:001384">
    <property type="entry name" value="Midasin"/>
    <property type="match status" value="1"/>
</dbReference>
<keyword evidence="6 9" id="KW-0067">ATP-binding</keyword>
<evidence type="ECO:0000256" key="4">
    <source>
        <dbReference type="ARBA" id="ARBA00017143"/>
    </source>
</evidence>
<keyword evidence="5 9" id="KW-0547">Nucleotide-binding</keyword>
<dbReference type="Pfam" id="PF17867">
    <property type="entry name" value="AAA_lid_7"/>
    <property type="match status" value="3"/>
</dbReference>
<dbReference type="SUPFAM" id="SSF53300">
    <property type="entry name" value="vWA-like"/>
    <property type="match status" value="1"/>
</dbReference>
<evidence type="ECO:0000256" key="8">
    <source>
        <dbReference type="ARBA" id="ARBA00023242"/>
    </source>
</evidence>
<dbReference type="InterPro" id="IPR027417">
    <property type="entry name" value="P-loop_NTPase"/>
</dbReference>
<comment type="caution">
    <text evidence="12">The sequence shown here is derived from an EMBL/GenBank/DDBJ whole genome shotgun (WGS) entry which is preliminary data.</text>
</comment>
<evidence type="ECO:0000313" key="12">
    <source>
        <dbReference type="EMBL" id="KAJ1915953.1"/>
    </source>
</evidence>
<feature type="compositionally biased region" description="Basic and acidic residues" evidence="10">
    <location>
        <begin position="5106"/>
        <end position="5131"/>
    </location>
</feature>
<dbReference type="CDD" id="cd00009">
    <property type="entry name" value="AAA"/>
    <property type="match status" value="1"/>
</dbReference>
<reference evidence="12" key="1">
    <citation type="submission" date="2022-07" db="EMBL/GenBank/DDBJ databases">
        <title>Phylogenomic reconstructions and comparative analyses of Kickxellomycotina fungi.</title>
        <authorList>
            <person name="Reynolds N.K."/>
            <person name="Stajich J.E."/>
            <person name="Barry K."/>
            <person name="Grigoriev I.V."/>
            <person name="Crous P."/>
            <person name="Smith M.E."/>
        </authorList>
    </citation>
    <scope>NUCLEOTIDE SEQUENCE</scope>
    <source>
        <strain evidence="12">RSA 861</strain>
    </source>
</reference>
<evidence type="ECO:0000313" key="13">
    <source>
        <dbReference type="Proteomes" id="UP001150569"/>
    </source>
</evidence>
<feature type="compositionally biased region" description="Acidic residues" evidence="10">
    <location>
        <begin position="4855"/>
        <end position="4879"/>
    </location>
</feature>
<evidence type="ECO:0000256" key="2">
    <source>
        <dbReference type="ARBA" id="ARBA00004642"/>
    </source>
</evidence>
<sequence>MTTDFDPFRLDYLPGLSALLAGGLNDALREVVDPEDTLQLDTTAVLAQLAALQATFSAPSTTTGHHADSVRALDALSALLLSPSHTTAVALLFRPVLLDLIARWCLPGSRTAIFDRVPAADGVMWRPVDLAVVAFAQLLPNYPQAAQLAAGFFAGQPCPLTDLATGPHCPEARARLITAADRLLDLHPRLFRPLWNWGALETFVVDTTAGHLPAAIYYASTALARSLGAGSKEVTTVLDRVLTAECRQPFELAPFRTQERIQAERDLILTTNQRFFATPAPAAGPAWQLNTAALCPLTVSVSGVLLVRSPEPAVQLPATPVTTPLVLAPTTTANLRALALAASLGAPALLEGETGAGKTCLVEHLATATGHRLVKLHLGDQTDTKVLLGTYVTTSTPGEFRWQPGVLAAAVTAGWWILIEDVDLAPLDVVSALVPLLEERVLFVPGRGERLPAHHRFQLFATRRVTRLADGRAVVRPGASDQVLGQLWTSVEVHALQLDELTRAVAERYPRLDELSPHLVATFHAVRQATLTPAVAQSGGTVRVLSARDLFKWVHRVDAYYANVGTTAVGSAPITLTRDSQLALYQAGGDVFAEMVPAPAARLVLLQALGAGLGLTADTVEQWEATHRPALVTSHAQRLQIGRITLPVADGQVAATARDSSGRFAYTHLALRTLERLGAAVTMNEPVLLVGETGAGKTTAVQHLADLLHRPLHVINLSQQSDSADLLGGFKPVDARVLALPLKDTFEDLFPRTFSQIKNLAYLKKVREYFVKQQWRFLVQAFTGAVKLAEQRLQRKGSKAGGPDNNAEDGRPASEPKRARGSASPHDDPAALGRSWHNFADRVKTFAAQLGHLDRHLVFSFVEGTLVRALRLGHWVLLDEMNLASAETLEALGDLLQHPTGSVLLTERGDATPVPRHRNFRLFACINPATDVGKRDLPPGLRSRFTELYAVSPDARPDDLALIIRTYLTPAARGDPGPLATRVADFYRAAKDLAAAHTLVDGANQRPHYSIRSLARALRYVQGAVARYPLRRALHDGLTMTFVTQLAPASQTRLGAELTKHLGKCPALESSKSSTAGTDDGDDTSASNVVAAEVPFAGYFLPRGPELIDPATTAYYILTPSVRQHLADLARVTMHGAYPVLLQGPTSSGKTSMVEYLAKIAGHRFVRINNHEHTDLQEYLGSYVAEGERLVFREGALVQALRAGHWLVLDELNLAPSDVLEALNRLLDDNRELLLAETQEVIHPHPNFRLFATQNPAGLYGGRKALSRAFRNRFVELHFDDLPEDELETILAARCKIAPSYGRRMVQVYRKLTAARQTARVFESKHGFITLRDLFRWALRPVVGLEALASHGYMILAERVRRPADRVVVKQALEDVMRVTLDENVLYAVEDMPEYLAYQARVAAGSAPPVAWTGALRRQFALVVNAVRQREPVLLVGETGTGKTTVCQMLEVIYDRPLHILNCHQNTETADLLGGQRPARSRGRLTTQLHQELARFFHLAEQILEPSEASENEERVDDDLVRQLDSIGLDTSYAGVEVAEEPAAVAEPLTMDTGSGDEAEIDPNLEAVETTEARWDRFQAMVAVPEFPSDHLALQAAIGRLRDLHARAGALFEWRDGPLVQALRQGHLFLLDEIALADDSVLERLNSVLEPGCTLALAERGGVQLEELTGHADFRFLATMNPGGDYGKRELSPALRNRFTEIWVPPVTNQDDLLRIVAERLGDPTWQPYASAVLAFTAWFSAHVPHVPAAGTNFSLRDYLGWADFLRATRDRLPAPLAFVYGGRLTAVDGLGTHAAAGRFTSPEHLQTFRTSCHEQLVELASRAAGRPASELPLVDPTPADLSLTETTFGAGAFTIARGPIPTASVDFTFHAPTPFRNLMRLLGGLQIGKPLLLEGSPGVGKTSLVAALAAAAGFPLVRLNLSEQTDLADLFGADLPAESDDDVRGGAFRWCDAAFLRAMRDGHWVLLDEINLASQTVLEGLNACLDHRGTVYVPELDRSFPRHPTFRVFAAQNPLGQGGGRKGLPQSFVNRFTQIYVDALTPVDLEAILRHAHPSVPTQTLSTVLAFNQQLHEATMVRREFGQTGAPWEFNLRDVFRWLALLRDAGDVLGKDARPVDYLATLYLQRLRTPHDRQRARELFWRVATAVGQATDADECIVADEDRADSCAMEQIPNLELSPTTLRVGKASLPRIPPPPLADQNTDDLYILPGTLPALETLMLCVRHRWLPLLVGGPAVGKTHLVRLLSRLTGHPLREFAMNSAVDAMELLGGFEQYDLHRHRTRLVDGLQTLLAQVARTYLTTATARLPTPLADLWALHRRCVQAADPAAALRPIKRLLTLLHPVVGGLVQDDTLGPRLTALEMQHRDLAAAVPLPVQGRFEWIDGVLVEALERGDWLLIDNANLCSPSVLDRLNGLLEPNGTLALHERGLVDSTVRTIVPHPDFRLFMTCNPQFGELSRAMRNRGIEIALPTNECAPNAVTSTAPYQPADLARVLTAYALDRSSRGQTWLQAATTSDAGETGDALPPVSLRDVAQLGRSFVERWQRGWPVDVTLPSHATLSSHPALLLTAARLAAGLPAVCYEGLTTALAHVGHFFYLLTTPDAALEEALGDTEQLLPSPTPAQRRQTAAAELVAALPSVAVPYLRALLAHLTRPGHLSPALSATVVTPLGAALTHLVSHPVQSALADCEVRVGASVGGCPHAFAGQRLKRALVEAPGASAAEINSAYAALLDTWRLTVNLTVMLAVERDEARAAFAADPTTWSATQRSLGFHAGRVPTAPPAVVPLAPYLDALAALLDEAATAITQLPVITPATPNIGCLWDLLRLRARLADLGRASALEMSAAADLGRRLIAAFEVLRGLPWVTSMAAWSVATEAGATFVSAVGLRAGELAGRVWTEFHPVPLTAPELLAVHDRIIEVNRILTDSPAARHWLRDPLATSAARVVAARRDLVTAHATLYALEAQCESDRPTLLTPLVATIDALATQFIPSEEAHDGVSHHSTQDVKPDDKRKEEEETTADHPFLALLDYFTLALERRVVTGLRRWLMIAADAGASDTIRSDLVRDLRDLLQYGLQVTTRDPLTLTAHQRTLWLLEADARSTDLHPLLTELTAAAADRLWTQLPTGPAALTRDAVTQEMTALVVSLGTGPADQLAATRRQLAHVRTPLEAFATYFKDPLTAEATDLLLIHLHLLRWTAGGQPSPAHDLTADHVLDTLLSLSQARCCTKSELLDVDLAVYTHLGDAPLPTEPSFSLRTSLDHTLKACVAIARRAPATRHLGQAYFALGQGLANLLVPETAVDPAMKQLLAWESLFADHRSAQADVDAATGMQIALTGHPTSPALRQYQLRLDSVIARARTLPAARIQRPDPAAFAQVFRDTRHLLQNVLGTQSLGPLLTQLTARIDSHSLPPAATVERLAFVQDTLHHLLGRLAARYPAYRDVIVPLQAFVRHAQHGLAYLAVPTSTGTTPEAGDDLAYDLLAFPFFGCLRPRAWLTMAISPARLTVIRSQCLADGDEGGLKKYLAILRTLLYWLRTRWAATAPLDHTTNDLVEARDALFAQVQSVWHAVAERRRERAREEGSLYKTRPDHFDAEDPEAAEARELQTLFPSYAEEFSEFQKDDGEDASDSAMAPVELAKRQLDAAADLDADVLADLVSLHRDLYLRPAPEVSSDPHRLRTVLRVYTAVGEGLLPASDLPASAAQRLLPAHLTALNAVAPHNASGPETPGLAFGRYLAVREPGDRYDFYADPHLNETSTFAALLGELDARLIQLQAAWPDQPVLARLRDLVTRLRSQPASSPLAKWLTGVELFLTQAQDWELYASREFALRPWLDRLSQVVVHWRQLELECWPHLLEGEFRRHRRRAHVWWLHLYNLVIAPLVPGEDREADDEDADRSDPTALLTTLVSFLRTSTLGEFAARLELLRAFAKHLATVPSTTSNSSIGPLLDHVIHYYSVYEAPLAAERRQGVQPVAKELTDFVRIATFKDVNVHALRASAQKTHRELHKCLQKVRAVLNTPVDALITRVDSRVLLTVTETEAAASADPSDTALLPAQLSSKDARRLLLRRNRPTTSAPTIYHEFLAGVESQMRPGLQTITDVVDRLADTSLDPSSLTSQVIAAVARPRYDQWAPALRRLQRLVADGGLYRDTLPISRGVAAFAHHAVIRMTDLKNSAPTVDPEKDVEAQRTIRAQFYRRLKVIKQKTLTDYVRQLKRLGLKPRPRPDIRQRLQPATLFATPYTDLEGAFFKPLALVDPEALTAHPQLENAALAWQRADQQYPRLLARLTLVQQAPSSPVAPDLPPGTTERLVGYSESAVDGVILLRDRLRTMAPAVAQVTLLTCAWAPAVATRASCAVLAPGWFATFRDLASYVAMVHESVGQTVEILEANCKPEGETPDFLRCLRQLYSRAAALAATLTSYVTQLHSLGEADPCFAPPGILAVWDETFTYLRSLPAEATELLARNPDLRGFLEPMVSSLSGFLADHHDLSTPTMIEPVAIDAADVAPCDSGTLPPSLLTAARALDSLVDGLLIAFQAIRAAAPANELTQDSKMEGTDDEGDADGDFLPDEALTRPHQQFTHLKSALALDQVTRNLIQVTMAVRTALLDPLATPSIQAYLRRALADANAFVAQYVRLAQHAVVDLVLYHGAAARVAYLLTTAAVHLLRDGFCTPAPEEDGEAGDDGADGEAADGTGMGEGTGEKNVSDEIENEDQVEGTKDEEKDDKANDPNRDREGEDIEMEQDFDGDLGDADLTDADDQSDGDEEDDEEPELSEQIGDVDLNDPTAVDDKLWDDDAPDDQDPAEAQLDPNQATTAGEQETVAKEEEDGGQDDKKDAQQKKKEEEKEDPNQPPSNEGPEDGTENEPGDEDAENSEPEDELGAEMNPDDLAPMDPKAGDTMDLPDDLGMPDPENDQEGEDQEDGAEEPEGPDDGADDPRLGDEAGPTVQPPEDEAGADGEGPDDEVGNAVEPDRPLDDAMDQDGDEPDPEVGAEDDNNAEDSARPDPADEQGDAPDEPPAEQPEPEETPRDDEDETAAAAGEAGENAMDEDQPGEQPDEDNAEAPKAALNDHQMPETYGVEEEGDEGQAQEAIKAQPQAGQGADDDDKEKENGKEDDIAPRSEADRIDRPDARQGESSAQDTADTQATREAAQDAPAQESDGANATERHANPYRSLADATESWSRRLHLTERPEDTPAGDNDPARDEPETKETEPEAMDVDGAFEYTREDEQHAHAALADAPVAEAPQADGEIGHAPQPDETDRSLPEDTSEPLEVDTEEARARLEALMRGEDPDGTNGTDDEGQAAATAAHALDGALLQNGPAEDSGLLEDDDQPADPDPTLLNHAEEEPAAEEARAEATRQALAHATEQLKAAGPNLTRDAALALWQRYEALTHDLALSLCEQLRLILEPTLATQLRGDYRTGKRLNMRKIIPYIASEYKKDKIWLRRTKPSKRQYQILIAVDDSKSMAGSRAVELAFETLALTTRALTQLEAGSLAVARFGHQLDVLHPFDTPFTSDTGAALLTDFTFQQTRTNVAHMLDESLDLFDDARRAASSTGGGSAADLWQLHLILSDGVCEDHDRLRALVRRGAERRVMVLFIVLDNKPANQSILELNHVAYETVDGVQRLRMARYLDSFPFTYYLVLRDIKALPSVLADALRQYFSLVAEQ</sequence>
<feature type="compositionally biased region" description="Acidic residues" evidence="10">
    <location>
        <begin position="5005"/>
        <end position="5033"/>
    </location>
</feature>
<feature type="region of interest" description="Disordered" evidence="10">
    <location>
        <begin position="794"/>
        <end position="831"/>
    </location>
</feature>
<feature type="compositionally biased region" description="Basic and acidic residues" evidence="10">
    <location>
        <begin position="4714"/>
        <end position="4733"/>
    </location>
</feature>
<feature type="compositionally biased region" description="Acidic residues" evidence="10">
    <location>
        <begin position="4975"/>
        <end position="4996"/>
    </location>
</feature>